<keyword evidence="11" id="KW-1185">Reference proteome</keyword>
<feature type="domain" description="ACT" evidence="9">
    <location>
        <begin position="5"/>
        <end position="79"/>
    </location>
</feature>
<dbReference type="NCBIfam" id="TIGR00119">
    <property type="entry name" value="acolac_sm"/>
    <property type="match status" value="1"/>
</dbReference>
<gene>
    <name evidence="10" type="ordered locus">Ilyop_2483</name>
</gene>
<dbReference type="UniPathway" id="UPA00049">
    <property type="reaction ID" value="UER00059"/>
</dbReference>
<evidence type="ECO:0000256" key="6">
    <source>
        <dbReference type="ARBA" id="ARBA00023304"/>
    </source>
</evidence>
<proteinExistence type="inferred from homology"/>
<evidence type="ECO:0000256" key="1">
    <source>
        <dbReference type="ARBA" id="ARBA00004974"/>
    </source>
</evidence>
<evidence type="ECO:0000256" key="4">
    <source>
        <dbReference type="ARBA" id="ARBA00011744"/>
    </source>
</evidence>
<geneLocation type="plasmid" evidence="10 11">
    <name>pILYOP01</name>
</geneLocation>
<dbReference type="Gene3D" id="3.30.70.1150">
    <property type="entry name" value="ACT-like. Chain A, domain 2"/>
    <property type="match status" value="1"/>
</dbReference>
<dbReference type="GO" id="GO:0009097">
    <property type="term" value="P:isoleucine biosynthetic process"/>
    <property type="evidence" value="ECO:0007669"/>
    <property type="project" value="UniProtKB-UniRule"/>
</dbReference>
<evidence type="ECO:0000256" key="7">
    <source>
        <dbReference type="ARBA" id="ARBA00048670"/>
    </source>
</evidence>
<dbReference type="PANTHER" id="PTHR30239">
    <property type="entry name" value="ACETOLACTATE SYNTHASE SMALL SUBUNIT"/>
    <property type="match status" value="1"/>
</dbReference>
<evidence type="ECO:0000313" key="11">
    <source>
        <dbReference type="Proteomes" id="UP000006875"/>
    </source>
</evidence>
<comment type="catalytic activity">
    <reaction evidence="7 8">
        <text>2 pyruvate + H(+) = (2S)-2-acetolactate + CO2</text>
        <dbReference type="Rhea" id="RHEA:25249"/>
        <dbReference type="ChEBI" id="CHEBI:15361"/>
        <dbReference type="ChEBI" id="CHEBI:15378"/>
        <dbReference type="ChEBI" id="CHEBI:16526"/>
        <dbReference type="ChEBI" id="CHEBI:58476"/>
        <dbReference type="EC" id="2.2.1.6"/>
    </reaction>
</comment>
<dbReference type="Proteomes" id="UP000006875">
    <property type="component" value="Plasmid pILYOP01"/>
</dbReference>
<evidence type="ECO:0000256" key="8">
    <source>
        <dbReference type="RuleBase" id="RU368092"/>
    </source>
</evidence>
<evidence type="ECO:0000313" key="10">
    <source>
        <dbReference type="EMBL" id="ADO84242.1"/>
    </source>
</evidence>
<protein>
    <recommendedName>
        <fullName evidence="8">Acetolactate synthase small subunit</fullName>
        <shortName evidence="8">AHAS</shortName>
        <shortName evidence="8">ALS</shortName>
        <ecNumber evidence="8">2.2.1.6</ecNumber>
    </recommendedName>
    <alternativeName>
        <fullName evidence="8">Acetohydroxy-acid synthase small subunit</fullName>
    </alternativeName>
</protein>
<dbReference type="FunFam" id="3.30.70.1150:FF:000001">
    <property type="entry name" value="Acetolactate synthase small subunit"/>
    <property type="match status" value="1"/>
</dbReference>
<comment type="pathway">
    <text evidence="1 8">Amino-acid biosynthesis; L-isoleucine biosynthesis; L-isoleucine from 2-oxobutanoate: step 1/4.</text>
</comment>
<dbReference type="Gene3D" id="3.30.70.260">
    <property type="match status" value="1"/>
</dbReference>
<dbReference type="NCBIfam" id="NF008864">
    <property type="entry name" value="PRK11895.1"/>
    <property type="match status" value="1"/>
</dbReference>
<dbReference type="InterPro" id="IPR054480">
    <property type="entry name" value="AHAS_small-like_ACT"/>
</dbReference>
<comment type="subunit">
    <text evidence="4 8">Dimer of large and small chains.</text>
</comment>
<dbReference type="GO" id="GO:0003984">
    <property type="term" value="F:acetolactate synthase activity"/>
    <property type="evidence" value="ECO:0007669"/>
    <property type="project" value="UniProtKB-UniRule"/>
</dbReference>
<evidence type="ECO:0000259" key="9">
    <source>
        <dbReference type="PROSITE" id="PS51671"/>
    </source>
</evidence>
<dbReference type="Pfam" id="PF10369">
    <property type="entry name" value="ALS_ss_C"/>
    <property type="match status" value="1"/>
</dbReference>
<dbReference type="InterPro" id="IPR045865">
    <property type="entry name" value="ACT-like_dom_sf"/>
</dbReference>
<sequence>MKYREILIIMNNKPGVLSKISGLFQKRGINIETITAGESYPADLVRMTVCGNWDEYTVHQIMAQAEKLFDVRFVKEFDDKKSVDRELALIKLKADDSRRAEIMQVTTIYRGNIVDVGRESLIIEITGGKDKIAGFLDYVETFGILEVARTGVTSMTRGSEM</sequence>
<evidence type="ECO:0000256" key="3">
    <source>
        <dbReference type="ARBA" id="ARBA00006341"/>
    </source>
</evidence>
<comment type="function">
    <text evidence="8">Catalyzes the conversion of 2 pyruvate molecules into acetolactate in the first common step of the biosynthetic pathway of the branched-amino acids such as leucine, isoleucine, and valine.</text>
</comment>
<keyword evidence="10" id="KW-0614">Plasmid</keyword>
<accession>E3HDQ6</accession>
<dbReference type="GO" id="GO:1990610">
    <property type="term" value="F:acetolactate synthase regulator activity"/>
    <property type="evidence" value="ECO:0007669"/>
    <property type="project" value="UniProtKB-UniRule"/>
</dbReference>
<dbReference type="SUPFAM" id="SSF55021">
    <property type="entry name" value="ACT-like"/>
    <property type="match status" value="2"/>
</dbReference>
<dbReference type="UniPathway" id="UPA00047">
    <property type="reaction ID" value="UER00055"/>
</dbReference>
<comment type="pathway">
    <text evidence="2 8">Amino-acid biosynthesis; L-valine biosynthesis; L-valine from pyruvate: step 1/4.</text>
</comment>
<comment type="similarity">
    <text evidence="3 8">Belongs to the acetolactate synthase small subunit family.</text>
</comment>
<dbReference type="OrthoDB" id="9787365at2"/>
<evidence type="ECO:0000256" key="2">
    <source>
        <dbReference type="ARBA" id="ARBA00005025"/>
    </source>
</evidence>
<dbReference type="AlphaFoldDB" id="E3HDQ6"/>
<name>E3HDQ6_ILYPC</name>
<dbReference type="RefSeq" id="WP_013388901.1">
    <property type="nucleotide sequence ID" value="NC_014633.1"/>
</dbReference>
<dbReference type="PANTHER" id="PTHR30239:SF0">
    <property type="entry name" value="ACETOLACTATE SYNTHASE SMALL SUBUNIT 1, CHLOROPLASTIC"/>
    <property type="match status" value="1"/>
</dbReference>
<dbReference type="InterPro" id="IPR002912">
    <property type="entry name" value="ACT_dom"/>
</dbReference>
<dbReference type="HOGENOM" id="CLU_055003_1_3_0"/>
<dbReference type="EMBL" id="CP002282">
    <property type="protein sequence ID" value="ADO84242.1"/>
    <property type="molecule type" value="Genomic_DNA"/>
</dbReference>
<dbReference type="InterPro" id="IPR027271">
    <property type="entry name" value="Acetolactate_synth/TF_NikR_C"/>
</dbReference>
<dbReference type="InterPro" id="IPR004789">
    <property type="entry name" value="Acetalactate_synth_ssu"/>
</dbReference>
<organism evidence="10 11">
    <name type="scientific">Ilyobacter polytropus (strain ATCC 51220 / DSM 2926 / LMG 16218 / CuHBu1)</name>
    <dbReference type="NCBI Taxonomy" id="572544"/>
    <lineage>
        <taxon>Bacteria</taxon>
        <taxon>Fusobacteriati</taxon>
        <taxon>Fusobacteriota</taxon>
        <taxon>Fusobacteriia</taxon>
        <taxon>Fusobacteriales</taxon>
        <taxon>Fusobacteriaceae</taxon>
        <taxon>Ilyobacter</taxon>
    </lineage>
</organism>
<keyword evidence="8" id="KW-0808">Transferase</keyword>
<keyword evidence="5 8" id="KW-0028">Amino-acid biosynthesis</keyword>
<reference evidence="10 11" key="1">
    <citation type="journal article" date="2010" name="Stand. Genomic Sci.">
        <title>Complete genome sequence of Ilyobacter polytropus type strain (CuHbu1).</title>
        <authorList>
            <person name="Sikorski J."/>
            <person name="Chertkov O."/>
            <person name="Lapidus A."/>
            <person name="Nolan M."/>
            <person name="Lucas S."/>
            <person name="Del Rio T.G."/>
            <person name="Tice H."/>
            <person name="Cheng J.F."/>
            <person name="Tapia R."/>
            <person name="Han C."/>
            <person name="Goodwin L."/>
            <person name="Pitluck S."/>
            <person name="Liolios K."/>
            <person name="Ivanova N."/>
            <person name="Mavromatis K."/>
            <person name="Mikhailova N."/>
            <person name="Pati A."/>
            <person name="Chen A."/>
            <person name="Palaniappan K."/>
            <person name="Land M."/>
            <person name="Hauser L."/>
            <person name="Chang Y.J."/>
            <person name="Jeffries C.D."/>
            <person name="Brambilla E."/>
            <person name="Yasawong M."/>
            <person name="Rohde M."/>
            <person name="Pukall R."/>
            <person name="Spring S."/>
            <person name="Goker M."/>
            <person name="Woyke T."/>
            <person name="Bristow J."/>
            <person name="Eisen J.A."/>
            <person name="Markowitz V."/>
            <person name="Hugenholtz P."/>
            <person name="Kyrpides N.C."/>
            <person name="Klenk H.P."/>
        </authorList>
    </citation>
    <scope>NUCLEOTIDE SEQUENCE [LARGE SCALE GENOMIC DNA]</scope>
    <source>
        <strain evidence="11">ATCC 51220 / DSM 2926 / LMG 16218 / CuHBu1</strain>
        <plasmid evidence="11">pILYOP01</plasmid>
    </source>
</reference>
<dbReference type="EC" id="2.2.1.6" evidence="8"/>
<dbReference type="PROSITE" id="PS51671">
    <property type="entry name" value="ACT"/>
    <property type="match status" value="1"/>
</dbReference>
<dbReference type="GO" id="GO:0005829">
    <property type="term" value="C:cytosol"/>
    <property type="evidence" value="ECO:0007669"/>
    <property type="project" value="TreeGrafter"/>
</dbReference>
<dbReference type="Pfam" id="PF22629">
    <property type="entry name" value="ACT_AHAS_ss"/>
    <property type="match status" value="1"/>
</dbReference>
<dbReference type="KEGG" id="ipo:Ilyop_2483"/>
<dbReference type="InterPro" id="IPR019455">
    <property type="entry name" value="Acetolactate_synth_ssu_C"/>
</dbReference>
<dbReference type="GO" id="GO:0009099">
    <property type="term" value="P:L-valine biosynthetic process"/>
    <property type="evidence" value="ECO:0007669"/>
    <property type="project" value="UniProtKB-UniRule"/>
</dbReference>
<keyword evidence="6 8" id="KW-0100">Branched-chain amino acid biosynthesis</keyword>
<evidence type="ECO:0000256" key="5">
    <source>
        <dbReference type="ARBA" id="ARBA00022605"/>
    </source>
</evidence>